<evidence type="ECO:0000313" key="2">
    <source>
        <dbReference type="Proteomes" id="UP000429232"/>
    </source>
</evidence>
<dbReference type="EMBL" id="CP066775">
    <property type="protein sequence ID" value="QQL50213.1"/>
    <property type="molecule type" value="Genomic_DNA"/>
</dbReference>
<sequence>MNLLAYLKDKECAVFPYLREKLNSSTNFNYQKGNVIVHLAGKAHDAHNTGNPYDFNTVNYGIIKSL</sequence>
<protein>
    <submittedName>
        <fullName evidence="1">Uncharacterized protein</fullName>
    </submittedName>
</protein>
<evidence type="ECO:0000313" key="1">
    <source>
        <dbReference type="EMBL" id="QQL50213.1"/>
    </source>
</evidence>
<dbReference type="AlphaFoldDB" id="A0A6I4IMJ3"/>
<proteinExistence type="predicted"/>
<dbReference type="RefSeq" id="WP_157522771.1">
    <property type="nucleotide sequence ID" value="NZ_CP066775.1"/>
</dbReference>
<name>A0A6I4IMJ3_9SPHI</name>
<reference evidence="1 2" key="1">
    <citation type="submission" date="2020-12" db="EMBL/GenBank/DDBJ databases">
        <title>HMF7856_wgs.fasta genome submission.</title>
        <authorList>
            <person name="Kang H."/>
            <person name="Kim H."/>
            <person name="Joh K."/>
        </authorList>
    </citation>
    <scope>NUCLEOTIDE SEQUENCE [LARGE SCALE GENOMIC DNA]</scope>
    <source>
        <strain evidence="1 2">HMF7856</strain>
    </source>
</reference>
<gene>
    <name evidence="1" type="ORF">GO620_001810</name>
</gene>
<accession>A0A6I4IMJ3</accession>
<dbReference type="KEGG" id="mgik:GO620_001810"/>
<keyword evidence="2" id="KW-1185">Reference proteome</keyword>
<organism evidence="1 2">
    <name type="scientific">Mucilaginibacter ginkgonis</name>
    <dbReference type="NCBI Taxonomy" id="2682091"/>
    <lineage>
        <taxon>Bacteria</taxon>
        <taxon>Pseudomonadati</taxon>
        <taxon>Bacteroidota</taxon>
        <taxon>Sphingobacteriia</taxon>
        <taxon>Sphingobacteriales</taxon>
        <taxon>Sphingobacteriaceae</taxon>
        <taxon>Mucilaginibacter</taxon>
    </lineage>
</organism>
<dbReference type="Proteomes" id="UP000429232">
    <property type="component" value="Chromosome"/>
</dbReference>